<feature type="transmembrane region" description="Helical" evidence="2">
    <location>
        <begin position="239"/>
        <end position="262"/>
    </location>
</feature>
<feature type="transmembrane region" description="Helical" evidence="2">
    <location>
        <begin position="129"/>
        <end position="155"/>
    </location>
</feature>
<name>A0A165DJV5_9APHY</name>
<dbReference type="STRING" id="1314785.A0A165DJV5"/>
<gene>
    <name evidence="3" type="ORF">LAESUDRAFT_813683</name>
</gene>
<keyword evidence="2" id="KW-0812">Transmembrane</keyword>
<keyword evidence="4" id="KW-1185">Reference proteome</keyword>
<dbReference type="OrthoDB" id="3354175at2759"/>
<sequence>MTLELYHECRDRVSTRRNMLYIASGGAHQDISKASLSLVMGKQCWFHMLHQGIALCLVNADPRPSLTANSPLSRSAGVMSQGLTGQNAAVPILSVSIQGISYGFASCLFVATAWTFLSRRSTKVDRVMLGLAIVLWILPTIQVTIGVFDTIIAFVDHAQGPSGPEDYLSAQQGPTFLVDVGMYALSTLIGDAVVIYRCYTVWQTWTVIVLPCLAYLGSLGSIFYNAYSFTHQIVSGERIIFVYSFTLAANATATAALAYRIWVVDRRSGRLQTLSSFRTLRPIRIVVIESGALYTSLLIVLLVSAIRALGVVYILTAIMSPMVSIIFNIIFIRVRLLRDSAVARWNNPDTHQLSALDFAHSSSQGAPDSLETDRTRITKPRGFSHSDVNFGVQPSNDNSRPST</sequence>
<evidence type="ECO:0000313" key="4">
    <source>
        <dbReference type="Proteomes" id="UP000076871"/>
    </source>
</evidence>
<feature type="transmembrane region" description="Helical" evidence="2">
    <location>
        <begin position="99"/>
        <end position="117"/>
    </location>
</feature>
<evidence type="ECO:0000256" key="2">
    <source>
        <dbReference type="SAM" id="Phobius"/>
    </source>
</evidence>
<proteinExistence type="predicted"/>
<evidence type="ECO:0000313" key="3">
    <source>
        <dbReference type="EMBL" id="KZT05043.1"/>
    </source>
</evidence>
<feature type="compositionally biased region" description="Polar residues" evidence="1">
    <location>
        <begin position="392"/>
        <end position="403"/>
    </location>
</feature>
<accession>A0A165DJV5</accession>
<reference evidence="3 4" key="1">
    <citation type="journal article" date="2016" name="Mol. Biol. Evol.">
        <title>Comparative Genomics of Early-Diverging Mushroom-Forming Fungi Provides Insights into the Origins of Lignocellulose Decay Capabilities.</title>
        <authorList>
            <person name="Nagy L.G."/>
            <person name="Riley R."/>
            <person name="Tritt A."/>
            <person name="Adam C."/>
            <person name="Daum C."/>
            <person name="Floudas D."/>
            <person name="Sun H."/>
            <person name="Yadav J.S."/>
            <person name="Pangilinan J."/>
            <person name="Larsson K.H."/>
            <person name="Matsuura K."/>
            <person name="Barry K."/>
            <person name="Labutti K."/>
            <person name="Kuo R."/>
            <person name="Ohm R.A."/>
            <person name="Bhattacharya S.S."/>
            <person name="Shirouzu T."/>
            <person name="Yoshinaga Y."/>
            <person name="Martin F.M."/>
            <person name="Grigoriev I.V."/>
            <person name="Hibbett D.S."/>
        </authorList>
    </citation>
    <scope>NUCLEOTIDE SEQUENCE [LARGE SCALE GENOMIC DNA]</scope>
    <source>
        <strain evidence="3 4">93-53</strain>
    </source>
</reference>
<feature type="transmembrane region" description="Helical" evidence="2">
    <location>
        <begin position="283"/>
        <end position="306"/>
    </location>
</feature>
<feature type="transmembrane region" description="Helical" evidence="2">
    <location>
        <begin position="208"/>
        <end position="227"/>
    </location>
</feature>
<feature type="transmembrane region" description="Helical" evidence="2">
    <location>
        <begin position="175"/>
        <end position="196"/>
    </location>
</feature>
<organism evidence="3 4">
    <name type="scientific">Laetiporus sulphureus 93-53</name>
    <dbReference type="NCBI Taxonomy" id="1314785"/>
    <lineage>
        <taxon>Eukaryota</taxon>
        <taxon>Fungi</taxon>
        <taxon>Dikarya</taxon>
        <taxon>Basidiomycota</taxon>
        <taxon>Agaricomycotina</taxon>
        <taxon>Agaricomycetes</taxon>
        <taxon>Polyporales</taxon>
        <taxon>Laetiporus</taxon>
    </lineage>
</organism>
<dbReference type="Proteomes" id="UP000076871">
    <property type="component" value="Unassembled WGS sequence"/>
</dbReference>
<dbReference type="GeneID" id="63831536"/>
<feature type="transmembrane region" description="Helical" evidence="2">
    <location>
        <begin position="312"/>
        <end position="334"/>
    </location>
</feature>
<keyword evidence="2" id="KW-1133">Transmembrane helix</keyword>
<dbReference type="InParanoid" id="A0A165DJV5"/>
<protein>
    <submittedName>
        <fullName evidence="3">Uncharacterized protein</fullName>
    </submittedName>
</protein>
<dbReference type="AlphaFoldDB" id="A0A165DJV5"/>
<keyword evidence="2" id="KW-0472">Membrane</keyword>
<dbReference type="EMBL" id="KV427632">
    <property type="protein sequence ID" value="KZT05043.1"/>
    <property type="molecule type" value="Genomic_DNA"/>
</dbReference>
<dbReference type="RefSeq" id="XP_040762783.1">
    <property type="nucleotide sequence ID" value="XM_040914509.1"/>
</dbReference>
<evidence type="ECO:0000256" key="1">
    <source>
        <dbReference type="SAM" id="MobiDB-lite"/>
    </source>
</evidence>
<feature type="region of interest" description="Disordered" evidence="1">
    <location>
        <begin position="360"/>
        <end position="403"/>
    </location>
</feature>